<feature type="region of interest" description="Disordered" evidence="1">
    <location>
        <begin position="129"/>
        <end position="164"/>
    </location>
</feature>
<feature type="compositionally biased region" description="Acidic residues" evidence="1">
    <location>
        <begin position="177"/>
        <end position="195"/>
    </location>
</feature>
<evidence type="ECO:0000256" key="1">
    <source>
        <dbReference type="SAM" id="MobiDB-lite"/>
    </source>
</evidence>
<sequence>MRLRLSICRNGLPETLITWAIDTTHSPTIYQLLEQVNEVVPIESDGEWGLEDYAVELKGYNGVNYECLHFQTVASVMKEDDEVIIRCLHSNDFRKRSFSGRTQITADGKRLFDGVPWGRPLLQTSINRPSIKIPPKKSSRLTYNSSAEENEDGEFLNQKGSSSKKVVIQSDGNFLLDDSESDEDYNPENEADDSSGSDVNQLSEEVTNKDRITTGTKGFHEEQEKRNEFPDPMLAKKSMSNYQHNFFELEKPNDSFVKDFDFQAQIRLLHSAFPTSTLDVCKYVLTGTNGDLTEAWEAMSIGFPASNSLSMIKYFNTKNIGKSRDRKSVSENAVALYNPENSEILRSNSENSMIKSRIDDNVLEKFDKADFSSGSIAPRKTLSCMAKVTHKSKNFPKNTRSVSNSSPRASQFSSNDRLADISKQVINTAKKIKNVDLKKNGTDENNPLSNALDNKTNNDATLSSCSSVTSVNQSESISDSYSDSSDESHCESLTDSQEPEESSSKKNVETQRDAKGILPKKSISQPTVAPGQGKKATQLRNKRKRINNLMRRQKEKGLLPVGISKEEFIAMYDKRNSSAANKHTSAESEWEISNIKSFNKADMDDEFQRRRKDLLHSLACGGVDISSDLPRSEEIHSLEENLSKKSDSKLTPHIQEKVVGSEKNSFKSKASELLETDTEKISATTEVSKIHQPLISHADQLQLKEVNEKKTKSSQRSTLNLDAGRRMVFAAMGFKPPVTEQDKEIIRKQLMNNSSSPKNIKEIHAEIIDVVDETEDPEAWRDKINYSAKECVQADVQLCEPPFPFVQRWDPQQITKKRKIISNSRTQNESSNENLAKRQKKNGEKNSGEENFESLSDLSHKEIIQNGDYEHQDDFIPLPDDPASLPNLQVEQIKMGMIIIFKQLEVSAATRWQPQISGYKTATVLSTVRGKIQVQLARRDFHTAEKLYNEQGERIYSGFDTIDIDETEDDGWRELHFNELVEPKILEVTGKNN</sequence>
<comment type="caution">
    <text evidence="3">The sequence shown here is derived from an EMBL/GenBank/DDBJ whole genome shotgun (WGS) entry which is preliminary data.</text>
</comment>
<evidence type="ECO:0000313" key="3">
    <source>
        <dbReference type="EMBL" id="POS86112.1"/>
    </source>
</evidence>
<evidence type="ECO:0000313" key="4">
    <source>
        <dbReference type="Proteomes" id="UP000237438"/>
    </source>
</evidence>
<reference evidence="3 4" key="1">
    <citation type="submission" date="2017-10" db="EMBL/GenBank/DDBJ databases">
        <title>Development of genomic resources for the powdery mildew, Erysiphe pulchra.</title>
        <authorList>
            <person name="Wadl P.A."/>
            <person name="Mack B.M."/>
            <person name="Moore G."/>
            <person name="Beltz S.B."/>
        </authorList>
    </citation>
    <scope>NUCLEOTIDE SEQUENCE [LARGE SCALE GENOMIC DNA]</scope>
    <source>
        <strain evidence="3">Cflorida</strain>
    </source>
</reference>
<proteinExistence type="predicted"/>
<accession>A0A2S4PVS5</accession>
<feature type="region of interest" description="Disordered" evidence="1">
    <location>
        <begin position="820"/>
        <end position="856"/>
    </location>
</feature>
<dbReference type="InterPro" id="IPR055781">
    <property type="entry name" value="DUF7357"/>
</dbReference>
<feature type="compositionally biased region" description="Basic and acidic residues" evidence="1">
    <location>
        <begin position="206"/>
        <end position="229"/>
    </location>
</feature>
<dbReference type="Pfam" id="PF24054">
    <property type="entry name" value="DUF7357"/>
    <property type="match status" value="1"/>
</dbReference>
<dbReference type="STRING" id="225359.A0A2S4PVS5"/>
<feature type="compositionally biased region" description="Low complexity" evidence="1">
    <location>
        <begin position="463"/>
        <end position="483"/>
    </location>
</feature>
<name>A0A2S4PVS5_9PEZI</name>
<feature type="region of interest" description="Disordered" evidence="1">
    <location>
        <begin position="176"/>
        <end position="231"/>
    </location>
</feature>
<organism evidence="3 4">
    <name type="scientific">Erysiphe pulchra</name>
    <dbReference type="NCBI Taxonomy" id="225359"/>
    <lineage>
        <taxon>Eukaryota</taxon>
        <taxon>Fungi</taxon>
        <taxon>Dikarya</taxon>
        <taxon>Ascomycota</taxon>
        <taxon>Pezizomycotina</taxon>
        <taxon>Leotiomycetes</taxon>
        <taxon>Erysiphales</taxon>
        <taxon>Erysiphaceae</taxon>
        <taxon>Erysiphe</taxon>
    </lineage>
</organism>
<dbReference type="EMBL" id="PEDP01000408">
    <property type="protein sequence ID" value="POS86112.1"/>
    <property type="molecule type" value="Genomic_DNA"/>
</dbReference>
<feature type="region of interest" description="Disordered" evidence="1">
    <location>
        <begin position="437"/>
        <end position="552"/>
    </location>
</feature>
<feature type="compositionally biased region" description="Basic and acidic residues" evidence="1">
    <location>
        <begin position="502"/>
        <end position="515"/>
    </location>
</feature>
<feature type="compositionally biased region" description="Polar residues" evidence="1">
    <location>
        <begin position="395"/>
        <end position="416"/>
    </location>
</feature>
<protein>
    <recommendedName>
        <fullName evidence="2">DUF7357 domain-containing protein</fullName>
    </recommendedName>
</protein>
<dbReference type="OrthoDB" id="5368821at2759"/>
<feature type="compositionally biased region" description="Polar residues" evidence="1">
    <location>
        <begin position="821"/>
        <end position="834"/>
    </location>
</feature>
<feature type="domain" description="DUF7357" evidence="2">
    <location>
        <begin position="1"/>
        <end position="136"/>
    </location>
</feature>
<feature type="compositionally biased region" description="Basic residues" evidence="1">
    <location>
        <begin position="540"/>
        <end position="552"/>
    </location>
</feature>
<feature type="region of interest" description="Disordered" evidence="1">
    <location>
        <begin position="394"/>
        <end position="416"/>
    </location>
</feature>
<evidence type="ECO:0000259" key="2">
    <source>
        <dbReference type="Pfam" id="PF24054"/>
    </source>
</evidence>
<keyword evidence="4" id="KW-1185">Reference proteome</keyword>
<feature type="non-terminal residue" evidence="3">
    <location>
        <position position="993"/>
    </location>
</feature>
<feature type="compositionally biased region" description="Polar residues" evidence="1">
    <location>
        <begin position="443"/>
        <end position="462"/>
    </location>
</feature>
<dbReference type="Proteomes" id="UP000237438">
    <property type="component" value="Unassembled WGS sequence"/>
</dbReference>
<dbReference type="AlphaFoldDB" id="A0A2S4PVS5"/>
<feature type="compositionally biased region" description="Polar residues" evidence="1">
    <location>
        <begin position="196"/>
        <end position="205"/>
    </location>
</feature>
<gene>
    <name evidence="3" type="ORF">EPUL_001077</name>
</gene>